<keyword evidence="2" id="KW-1185">Reference proteome</keyword>
<evidence type="ECO:0000313" key="3">
    <source>
        <dbReference type="WBParaSite" id="jg1647"/>
    </source>
</evidence>
<evidence type="ECO:0000313" key="2">
    <source>
        <dbReference type="Proteomes" id="UP000887574"/>
    </source>
</evidence>
<dbReference type="Proteomes" id="UP000887574">
    <property type="component" value="Unplaced"/>
</dbReference>
<dbReference type="AlphaFoldDB" id="A0A915D7W3"/>
<organism evidence="2 3">
    <name type="scientific">Ditylenchus dipsaci</name>
    <dbReference type="NCBI Taxonomy" id="166011"/>
    <lineage>
        <taxon>Eukaryota</taxon>
        <taxon>Metazoa</taxon>
        <taxon>Ecdysozoa</taxon>
        <taxon>Nematoda</taxon>
        <taxon>Chromadorea</taxon>
        <taxon>Rhabditida</taxon>
        <taxon>Tylenchina</taxon>
        <taxon>Tylenchomorpha</taxon>
        <taxon>Sphaerularioidea</taxon>
        <taxon>Anguinidae</taxon>
        <taxon>Anguininae</taxon>
        <taxon>Ditylenchus</taxon>
    </lineage>
</organism>
<accession>A0A915D7W3</accession>
<protein>
    <submittedName>
        <fullName evidence="3">Uncharacterized protein</fullName>
    </submittedName>
</protein>
<feature type="chain" id="PRO_5036757963" evidence="1">
    <location>
        <begin position="31"/>
        <end position="157"/>
    </location>
</feature>
<sequence length="157" mass="15158">MGARRRRGRLLPHYLSLTLVLAILIQPINTQFGEIASVITGLLGSGGGLAGAGTGAASGLGGLSGLSGLAGAGASAGSGAASALGGVGQLYQLAQAALQLTGTGVGIANQASESAWFPVAVENAAKMNRDFQDRLLRGGAGAGVSNRPGLPGLPGLG</sequence>
<name>A0A915D7W3_9BILA</name>
<feature type="signal peptide" evidence="1">
    <location>
        <begin position="1"/>
        <end position="30"/>
    </location>
</feature>
<proteinExistence type="predicted"/>
<dbReference type="WBParaSite" id="jg1647">
    <property type="protein sequence ID" value="jg1647"/>
    <property type="gene ID" value="jg1647"/>
</dbReference>
<keyword evidence="1" id="KW-0732">Signal</keyword>
<evidence type="ECO:0000256" key="1">
    <source>
        <dbReference type="SAM" id="SignalP"/>
    </source>
</evidence>
<reference evidence="3" key="1">
    <citation type="submission" date="2022-11" db="UniProtKB">
        <authorList>
            <consortium name="WormBaseParasite"/>
        </authorList>
    </citation>
    <scope>IDENTIFICATION</scope>
</reference>